<feature type="domain" description="C2H2-type" evidence="7">
    <location>
        <begin position="74"/>
        <end position="101"/>
    </location>
</feature>
<comment type="caution">
    <text evidence="8">The sequence shown here is derived from an EMBL/GenBank/DDBJ whole genome shotgun (WGS) entry which is preliminary data.</text>
</comment>
<keyword evidence="9" id="KW-1185">Reference proteome</keyword>
<sequence>MARLPMTIIRRSAITKRTRRRPAPKQTVVQRFAVHRSAVQQAKWSAGNRSIAERSITERSTAEWPVANSVVNPLACRTCRKRFQRKEHRVRHEKTHRHEKPFSCPHCDVKFGRKDTVNRHVRDIHEKRALAAAQEAAPKPMQCLPPRPIQRLPPGRSSAGSPGRCSAGPANVLGADQLQVHEAQSEDMPPEARQALEDFVASGCDYPLWPLQP</sequence>
<keyword evidence="4" id="KW-0862">Zinc</keyword>
<organism evidence="8 9">
    <name type="scientific">Penicillium capsulatum</name>
    <dbReference type="NCBI Taxonomy" id="69766"/>
    <lineage>
        <taxon>Eukaryota</taxon>
        <taxon>Fungi</taxon>
        <taxon>Dikarya</taxon>
        <taxon>Ascomycota</taxon>
        <taxon>Pezizomycotina</taxon>
        <taxon>Eurotiomycetes</taxon>
        <taxon>Eurotiomycetidae</taxon>
        <taxon>Eurotiales</taxon>
        <taxon>Aspergillaceae</taxon>
        <taxon>Penicillium</taxon>
    </lineage>
</organism>
<dbReference type="Gene3D" id="3.30.160.60">
    <property type="entry name" value="Classic Zinc Finger"/>
    <property type="match status" value="2"/>
</dbReference>
<feature type="region of interest" description="Disordered" evidence="6">
    <location>
        <begin position="151"/>
        <end position="174"/>
    </location>
</feature>
<dbReference type="GO" id="GO:0008270">
    <property type="term" value="F:zinc ion binding"/>
    <property type="evidence" value="ECO:0007669"/>
    <property type="project" value="UniProtKB-KW"/>
</dbReference>
<dbReference type="GO" id="GO:0000978">
    <property type="term" value="F:RNA polymerase II cis-regulatory region sequence-specific DNA binding"/>
    <property type="evidence" value="ECO:0007669"/>
    <property type="project" value="TreeGrafter"/>
</dbReference>
<reference evidence="8" key="2">
    <citation type="journal article" date="2023" name="IMA Fungus">
        <title>Comparative genomic study of the Penicillium genus elucidates a diverse pangenome and 15 lateral gene transfer events.</title>
        <authorList>
            <person name="Petersen C."/>
            <person name="Sorensen T."/>
            <person name="Nielsen M.R."/>
            <person name="Sondergaard T.E."/>
            <person name="Sorensen J.L."/>
            <person name="Fitzpatrick D.A."/>
            <person name="Frisvad J.C."/>
            <person name="Nielsen K.L."/>
        </authorList>
    </citation>
    <scope>NUCLEOTIDE SEQUENCE</scope>
    <source>
        <strain evidence="8">IBT 21917</strain>
    </source>
</reference>
<keyword evidence="2" id="KW-0677">Repeat</keyword>
<dbReference type="AlphaFoldDB" id="A0A9W9HS93"/>
<evidence type="ECO:0000313" key="9">
    <source>
        <dbReference type="Proteomes" id="UP001146351"/>
    </source>
</evidence>
<dbReference type="SMART" id="SM00355">
    <property type="entry name" value="ZnF_C2H2"/>
    <property type="match status" value="2"/>
</dbReference>
<dbReference type="PANTHER" id="PTHR23235">
    <property type="entry name" value="KRUEPPEL-LIKE TRANSCRIPTION FACTOR"/>
    <property type="match status" value="1"/>
</dbReference>
<dbReference type="FunFam" id="3.30.160.60:FF:000100">
    <property type="entry name" value="Zinc finger 45-like"/>
    <property type="match status" value="1"/>
</dbReference>
<gene>
    <name evidence="8" type="ORF">N7492_009284</name>
</gene>
<feature type="domain" description="C2H2-type" evidence="7">
    <location>
        <begin position="102"/>
        <end position="130"/>
    </location>
</feature>
<name>A0A9W9HS93_9EURO</name>
<keyword evidence="3 5" id="KW-0863">Zinc-finger</keyword>
<dbReference type="PANTHER" id="PTHR23235:SF120">
    <property type="entry name" value="KRUPPEL-LIKE FACTOR 15"/>
    <property type="match status" value="1"/>
</dbReference>
<evidence type="ECO:0000256" key="1">
    <source>
        <dbReference type="ARBA" id="ARBA00022723"/>
    </source>
</evidence>
<accession>A0A9W9HS93</accession>
<protein>
    <recommendedName>
        <fullName evidence="7">C2H2-type domain-containing protein</fullName>
    </recommendedName>
</protein>
<dbReference type="InterPro" id="IPR013087">
    <property type="entry name" value="Znf_C2H2_type"/>
</dbReference>
<evidence type="ECO:0000256" key="5">
    <source>
        <dbReference type="PROSITE-ProRule" id="PRU00042"/>
    </source>
</evidence>
<keyword evidence="1" id="KW-0479">Metal-binding</keyword>
<dbReference type="GO" id="GO:0000981">
    <property type="term" value="F:DNA-binding transcription factor activity, RNA polymerase II-specific"/>
    <property type="evidence" value="ECO:0007669"/>
    <property type="project" value="TreeGrafter"/>
</dbReference>
<dbReference type="Proteomes" id="UP001146351">
    <property type="component" value="Unassembled WGS sequence"/>
</dbReference>
<dbReference type="PROSITE" id="PS50157">
    <property type="entry name" value="ZINC_FINGER_C2H2_2"/>
    <property type="match status" value="2"/>
</dbReference>
<evidence type="ECO:0000256" key="6">
    <source>
        <dbReference type="SAM" id="MobiDB-lite"/>
    </source>
</evidence>
<evidence type="ECO:0000313" key="8">
    <source>
        <dbReference type="EMBL" id="KAJ5156481.1"/>
    </source>
</evidence>
<dbReference type="PROSITE" id="PS00028">
    <property type="entry name" value="ZINC_FINGER_C2H2_1"/>
    <property type="match status" value="2"/>
</dbReference>
<evidence type="ECO:0000259" key="7">
    <source>
        <dbReference type="PROSITE" id="PS50157"/>
    </source>
</evidence>
<proteinExistence type="predicted"/>
<dbReference type="EMBL" id="JAPQKO010000006">
    <property type="protein sequence ID" value="KAJ5156481.1"/>
    <property type="molecule type" value="Genomic_DNA"/>
</dbReference>
<reference evidence="8" key="1">
    <citation type="submission" date="2022-11" db="EMBL/GenBank/DDBJ databases">
        <authorList>
            <person name="Petersen C."/>
        </authorList>
    </citation>
    <scope>NUCLEOTIDE SEQUENCE</scope>
    <source>
        <strain evidence="8">IBT 21917</strain>
    </source>
</reference>
<evidence type="ECO:0000256" key="2">
    <source>
        <dbReference type="ARBA" id="ARBA00022737"/>
    </source>
</evidence>
<dbReference type="InterPro" id="IPR036236">
    <property type="entry name" value="Znf_C2H2_sf"/>
</dbReference>
<evidence type="ECO:0000256" key="4">
    <source>
        <dbReference type="ARBA" id="ARBA00022833"/>
    </source>
</evidence>
<dbReference type="SUPFAM" id="SSF57667">
    <property type="entry name" value="beta-beta-alpha zinc fingers"/>
    <property type="match status" value="1"/>
</dbReference>
<dbReference type="OrthoDB" id="10261408at2759"/>
<evidence type="ECO:0000256" key="3">
    <source>
        <dbReference type="ARBA" id="ARBA00022771"/>
    </source>
</evidence>